<dbReference type="Proteomes" id="UP000278756">
    <property type="component" value="Chromosome 1"/>
</dbReference>
<sequence>MIRAVVIAACIAAGLSAPVWADAPGATPLQVEYYQLRLTLPPGAAVRQTLTRTTESETNGKVIRTRLEAEYLSQLSRHPDGYRVVKTLVNNAFKVEGAEADAERLELEKVMQAAAAIRDITYIADESLTPLRLENWPQLRNRLKAAMRRSGAIDAREGDAFDGLYGPMTAETAAEQFLPEDALLAIPHNLGLSLNNPYRLDSLINGPFGGTISARESLTLTAWDEAAGEAEVLYESGPTREALEAYALRVRPALEQAAARTARIRKTAPVPIGDIQIDIGTTCRYNISLKTGLVSRAECQSVRDIRQGDDRRRHRENWVLGETVK</sequence>
<protein>
    <recommendedName>
        <fullName evidence="4">Lipoprotein</fullName>
    </recommendedName>
</protein>
<keyword evidence="1" id="KW-0732">Signal</keyword>
<evidence type="ECO:0000313" key="2">
    <source>
        <dbReference type="EMBL" id="BBF79532.1"/>
    </source>
</evidence>
<name>A0A3G9FWN8_9CAUL</name>
<accession>A0A3G9FWN8</accession>
<dbReference type="RefSeq" id="WP_126419534.1">
    <property type="nucleotide sequence ID" value="NZ_AP018827.1"/>
</dbReference>
<dbReference type="OrthoDB" id="7172181at2"/>
<dbReference type="AlphaFoldDB" id="A0A3G9FWN8"/>
<gene>
    <name evidence="2" type="ORF">EM6_0099</name>
</gene>
<reference evidence="3" key="2">
    <citation type="journal article" date="2017" name="Plant Physiol. Biochem.">
        <title>Differential oxidative and antioxidative response of duckweed Lemna minor toward plant growth promoting/inhibiting bacteria.</title>
        <authorList>
            <person name="Ishizawa H."/>
            <person name="Kuroda M."/>
            <person name="Morikawa M."/>
            <person name="Ike M."/>
        </authorList>
    </citation>
    <scope>NUCLEOTIDE SEQUENCE [LARGE SCALE GENOMIC DNA]</scope>
    <source>
        <strain evidence="3">M6</strain>
    </source>
</reference>
<feature type="chain" id="PRO_5018046870" description="Lipoprotein" evidence="1">
    <location>
        <begin position="22"/>
        <end position="325"/>
    </location>
</feature>
<dbReference type="EMBL" id="AP018827">
    <property type="protein sequence ID" value="BBF79532.1"/>
    <property type="molecule type" value="Genomic_DNA"/>
</dbReference>
<organism evidence="2 3">
    <name type="scientific">Asticcacaulis excentricus</name>
    <dbReference type="NCBI Taxonomy" id="78587"/>
    <lineage>
        <taxon>Bacteria</taxon>
        <taxon>Pseudomonadati</taxon>
        <taxon>Pseudomonadota</taxon>
        <taxon>Alphaproteobacteria</taxon>
        <taxon>Caulobacterales</taxon>
        <taxon>Caulobacteraceae</taxon>
        <taxon>Asticcacaulis</taxon>
    </lineage>
</organism>
<evidence type="ECO:0000313" key="3">
    <source>
        <dbReference type="Proteomes" id="UP000278756"/>
    </source>
</evidence>
<feature type="signal peptide" evidence="1">
    <location>
        <begin position="1"/>
        <end position="21"/>
    </location>
</feature>
<evidence type="ECO:0000256" key="1">
    <source>
        <dbReference type="SAM" id="SignalP"/>
    </source>
</evidence>
<reference evidence="3" key="1">
    <citation type="journal article" date="2017" name="Biotechnol. Biofuels">
        <title>Evaluation of environmental bacterial communities as a factor affecting the growth of duckweed Lemna minor.</title>
        <authorList>
            <person name="Ishizawa H."/>
            <person name="Kuroda M."/>
            <person name="Morikawa M."/>
            <person name="Ike M."/>
        </authorList>
    </citation>
    <scope>NUCLEOTIDE SEQUENCE [LARGE SCALE GENOMIC DNA]</scope>
    <source>
        <strain evidence="3">M6</strain>
    </source>
</reference>
<proteinExistence type="predicted"/>
<evidence type="ECO:0008006" key="4">
    <source>
        <dbReference type="Google" id="ProtNLM"/>
    </source>
</evidence>